<evidence type="ECO:0000256" key="1">
    <source>
        <dbReference type="SAM" id="MobiDB-lite"/>
    </source>
</evidence>
<feature type="compositionally biased region" description="Basic and acidic residues" evidence="1">
    <location>
        <begin position="114"/>
        <end position="219"/>
    </location>
</feature>
<accession>A0A7M6DRQ0</accession>
<dbReference type="Proteomes" id="UP000594262">
    <property type="component" value="Unplaced"/>
</dbReference>
<keyword evidence="3" id="KW-1185">Reference proteome</keyword>
<sequence>ILSIIMPDFLIVDWVNENTSDVLSANKVIAPNGVALGETVHVKQGQECWTGKISSIHGSKNKAEQRYHELYPQQHSSTPTTVANGKRERKKKDFKDFEDIDLAMTSSAKKPKHKDHEQGARNITEENEKLCTDENNLEKEKAKTDKGKAKMEKEKAKVEREKAKVEKEKAKVEKEKAKVEKEKAKVEKEKEKAEKEREKHEREEKKREEEEVMKNKENVFLEQFNQSDKSIDFETELSPFKSTIEQNDHEFSDSESGQDSFIADVREICRNSPTVNDHVDAFESPVRKKKHPSKGGKAPRSHFPNAETSLKSPRTPVRDQSKAARSRPSPKLVPKSPRKPLSATKPKPYRYAVNKVCSGCTEKIKIINDQTNRVQSLESENNRLQNIIDRGCYVDDSAPKSGKLAPKVAEKYMMTKLHPECPNVYLTQFDFSLLMTKTTPSKSALFLIDCFYEKEEQFNMTVNGSAKANKAAVDPVLKKAILHYCREKFKGTSYAVSDAALNAALRSKFTSLRARGNDEEGDSAKKMLFPNGQ</sequence>
<evidence type="ECO:0000313" key="3">
    <source>
        <dbReference type="Proteomes" id="UP000594262"/>
    </source>
</evidence>
<feature type="region of interest" description="Disordered" evidence="1">
    <location>
        <begin position="75"/>
        <end position="345"/>
    </location>
</feature>
<protein>
    <recommendedName>
        <fullName evidence="4">BEN domain-containing protein</fullName>
    </recommendedName>
</protein>
<name>A0A7M6DRQ0_9CNID</name>
<feature type="compositionally biased region" description="Basic residues" evidence="1">
    <location>
        <begin position="287"/>
        <end position="300"/>
    </location>
</feature>
<evidence type="ECO:0008006" key="4">
    <source>
        <dbReference type="Google" id="ProtNLM"/>
    </source>
</evidence>
<proteinExistence type="predicted"/>
<reference evidence="2" key="1">
    <citation type="submission" date="2021-01" db="UniProtKB">
        <authorList>
            <consortium name="EnsemblMetazoa"/>
        </authorList>
    </citation>
    <scope>IDENTIFICATION</scope>
</reference>
<evidence type="ECO:0000313" key="2">
    <source>
        <dbReference type="EnsemblMetazoa" id="CLYHEMP025700.1"/>
    </source>
</evidence>
<organism evidence="2 3">
    <name type="scientific">Clytia hemisphaerica</name>
    <dbReference type="NCBI Taxonomy" id="252671"/>
    <lineage>
        <taxon>Eukaryota</taxon>
        <taxon>Metazoa</taxon>
        <taxon>Cnidaria</taxon>
        <taxon>Hydrozoa</taxon>
        <taxon>Hydroidolina</taxon>
        <taxon>Leptothecata</taxon>
        <taxon>Obeliida</taxon>
        <taxon>Clytiidae</taxon>
        <taxon>Clytia</taxon>
    </lineage>
</organism>
<dbReference type="EnsemblMetazoa" id="CLYHEMT025700.1">
    <property type="protein sequence ID" value="CLYHEMP025700.1"/>
    <property type="gene ID" value="CLYHEMG025700"/>
</dbReference>
<dbReference type="AlphaFoldDB" id="A0A7M6DRQ0"/>